<comment type="caution">
    <text evidence="2">The sequence shown here is derived from an EMBL/GenBank/DDBJ whole genome shotgun (WGS) entry which is preliminary data.</text>
</comment>
<organism evidence="2 3">
    <name type="scientific">Novosphingobium sediminicola</name>
    <dbReference type="NCBI Taxonomy" id="563162"/>
    <lineage>
        <taxon>Bacteria</taxon>
        <taxon>Pseudomonadati</taxon>
        <taxon>Pseudomonadota</taxon>
        <taxon>Alphaproteobacteria</taxon>
        <taxon>Sphingomonadales</taxon>
        <taxon>Sphingomonadaceae</taxon>
        <taxon>Novosphingobium</taxon>
    </lineage>
</organism>
<evidence type="ECO:0000256" key="1">
    <source>
        <dbReference type="SAM" id="MobiDB-lite"/>
    </source>
</evidence>
<evidence type="ECO:0000313" key="3">
    <source>
        <dbReference type="Proteomes" id="UP000548867"/>
    </source>
</evidence>
<proteinExistence type="predicted"/>
<evidence type="ECO:0000313" key="2">
    <source>
        <dbReference type="EMBL" id="MBB3955041.1"/>
    </source>
</evidence>
<dbReference type="RefSeq" id="WP_183624993.1">
    <property type="nucleotide sequence ID" value="NZ_JACIDX010000006.1"/>
</dbReference>
<reference evidence="2 3" key="1">
    <citation type="submission" date="2020-08" db="EMBL/GenBank/DDBJ databases">
        <title>Genomic Encyclopedia of Type Strains, Phase IV (KMG-IV): sequencing the most valuable type-strain genomes for metagenomic binning, comparative biology and taxonomic classification.</title>
        <authorList>
            <person name="Goeker M."/>
        </authorList>
    </citation>
    <scope>NUCLEOTIDE SEQUENCE [LARGE SCALE GENOMIC DNA]</scope>
    <source>
        <strain evidence="2 3">DSM 27057</strain>
    </source>
</reference>
<gene>
    <name evidence="2" type="ORF">GGR38_001990</name>
</gene>
<dbReference type="EMBL" id="JACIDX010000006">
    <property type="protein sequence ID" value="MBB3955041.1"/>
    <property type="molecule type" value="Genomic_DNA"/>
</dbReference>
<accession>A0A7W6CLA4</accession>
<sequence length="50" mass="5561">MATVESEGDEEGSTGTEDEESELIEGRFRHEQQEFFMGIAARASGRLRLA</sequence>
<dbReference type="Proteomes" id="UP000548867">
    <property type="component" value="Unassembled WGS sequence"/>
</dbReference>
<dbReference type="AlphaFoldDB" id="A0A7W6CLA4"/>
<keyword evidence="3" id="KW-1185">Reference proteome</keyword>
<feature type="compositionally biased region" description="Acidic residues" evidence="1">
    <location>
        <begin position="1"/>
        <end position="23"/>
    </location>
</feature>
<name>A0A7W6CLA4_9SPHN</name>
<feature type="region of interest" description="Disordered" evidence="1">
    <location>
        <begin position="1"/>
        <end position="25"/>
    </location>
</feature>
<protein>
    <submittedName>
        <fullName evidence="2">Uncharacterized protein</fullName>
    </submittedName>
</protein>